<dbReference type="OrthoDB" id="5241264at2759"/>
<organism evidence="4 5">
    <name type="scientific">Xylaria multiplex</name>
    <dbReference type="NCBI Taxonomy" id="323545"/>
    <lineage>
        <taxon>Eukaryota</taxon>
        <taxon>Fungi</taxon>
        <taxon>Dikarya</taxon>
        <taxon>Ascomycota</taxon>
        <taxon>Pezizomycotina</taxon>
        <taxon>Sordariomycetes</taxon>
        <taxon>Xylariomycetidae</taxon>
        <taxon>Xylariales</taxon>
        <taxon>Xylariaceae</taxon>
        <taxon>Xylaria</taxon>
    </lineage>
</organism>
<proteinExistence type="predicted"/>
<feature type="domain" description="C2H2-type" evidence="3">
    <location>
        <begin position="158"/>
        <end position="189"/>
    </location>
</feature>
<evidence type="ECO:0000259" key="3">
    <source>
        <dbReference type="PROSITE" id="PS50157"/>
    </source>
</evidence>
<evidence type="ECO:0000256" key="2">
    <source>
        <dbReference type="SAM" id="MobiDB-lite"/>
    </source>
</evidence>
<evidence type="ECO:0000256" key="1">
    <source>
        <dbReference type="PROSITE-ProRule" id="PRU00042"/>
    </source>
</evidence>
<accession>A0A7C8IXQ3</accession>
<feature type="region of interest" description="Disordered" evidence="2">
    <location>
        <begin position="1"/>
        <end position="46"/>
    </location>
</feature>
<dbReference type="Proteomes" id="UP000481858">
    <property type="component" value="Unassembled WGS sequence"/>
</dbReference>
<dbReference type="PANTHER" id="PTHR38166">
    <property type="entry name" value="C2H2-TYPE DOMAIN-CONTAINING PROTEIN-RELATED"/>
    <property type="match status" value="1"/>
</dbReference>
<feature type="compositionally biased region" description="Basic and acidic residues" evidence="2">
    <location>
        <begin position="32"/>
        <end position="43"/>
    </location>
</feature>
<dbReference type="EMBL" id="WUBL01000095">
    <property type="protein sequence ID" value="KAF2966199.1"/>
    <property type="molecule type" value="Genomic_DNA"/>
</dbReference>
<evidence type="ECO:0000313" key="5">
    <source>
        <dbReference type="Proteomes" id="UP000481858"/>
    </source>
</evidence>
<keyword evidence="1" id="KW-0862">Zinc</keyword>
<dbReference type="InParanoid" id="A0A7C8IXQ3"/>
<name>A0A7C8IXQ3_9PEZI</name>
<dbReference type="InterPro" id="IPR013087">
    <property type="entry name" value="Znf_C2H2_type"/>
</dbReference>
<sequence>MASPHQYSPTTPVAMSLPTFSRTLSNSGSNSADRRDHHLHDDPSWSNVSLDATGDLAGEAQELAEIVLGNYLSTASSLGCGTEGGSSWFENRVEIEQKPDPDDEDAVIIGSPSLTENHVPCPYYVRQKSGYHSCLTRFDLRDIVDLESHLEIEHRQPEYCPTCGATFSSNEDWQIHIRSRSCVSSGKQPPDGITVLQTQRLAELEDTRVSRELRWQLIWEIIFPGVKSPSLPLPSSGIETAVWRLRDFWSAEEDRFVSDFLKKRQPRDCEPNPTELGSLALNIAIDRLVERCKQDENDG</sequence>
<feature type="compositionally biased region" description="Polar residues" evidence="2">
    <location>
        <begin position="1"/>
        <end position="31"/>
    </location>
</feature>
<dbReference type="PROSITE" id="PS50157">
    <property type="entry name" value="ZINC_FINGER_C2H2_2"/>
    <property type="match status" value="1"/>
</dbReference>
<keyword evidence="1" id="KW-0479">Metal-binding</keyword>
<gene>
    <name evidence="4" type="ORF">GQX73_g7393</name>
</gene>
<keyword evidence="1" id="KW-0863">Zinc-finger</keyword>
<protein>
    <recommendedName>
        <fullName evidence="3">C2H2-type domain-containing protein</fullName>
    </recommendedName>
</protein>
<comment type="caution">
    <text evidence="4">The sequence shown here is derived from an EMBL/GenBank/DDBJ whole genome shotgun (WGS) entry which is preliminary data.</text>
</comment>
<keyword evidence="5" id="KW-1185">Reference proteome</keyword>
<dbReference type="PANTHER" id="PTHR38166:SF1">
    <property type="entry name" value="C2H2-TYPE DOMAIN-CONTAINING PROTEIN"/>
    <property type="match status" value="1"/>
</dbReference>
<dbReference type="AlphaFoldDB" id="A0A7C8IXQ3"/>
<dbReference type="GO" id="GO:0008270">
    <property type="term" value="F:zinc ion binding"/>
    <property type="evidence" value="ECO:0007669"/>
    <property type="project" value="UniProtKB-KW"/>
</dbReference>
<evidence type="ECO:0000313" key="4">
    <source>
        <dbReference type="EMBL" id="KAF2966199.1"/>
    </source>
</evidence>
<reference evidence="4 5" key="1">
    <citation type="submission" date="2019-12" db="EMBL/GenBank/DDBJ databases">
        <title>Draft genome sequence of the ascomycete Xylaria multiplex DSM 110363.</title>
        <authorList>
            <person name="Buettner E."/>
            <person name="Kellner H."/>
        </authorList>
    </citation>
    <scope>NUCLEOTIDE SEQUENCE [LARGE SCALE GENOMIC DNA]</scope>
    <source>
        <strain evidence="4 5">DSM 110363</strain>
    </source>
</reference>